<proteinExistence type="predicted"/>
<dbReference type="AlphaFoldDB" id="E4YKE1"/>
<feature type="region of interest" description="Disordered" evidence="1">
    <location>
        <begin position="339"/>
        <end position="365"/>
    </location>
</feature>
<feature type="compositionally biased region" description="Acidic residues" evidence="1">
    <location>
        <begin position="339"/>
        <end position="349"/>
    </location>
</feature>
<protein>
    <submittedName>
        <fullName evidence="2">Uncharacterized protein</fullName>
    </submittedName>
</protein>
<name>E4YKE1_OIKDI</name>
<dbReference type="EMBL" id="FN654700">
    <property type="protein sequence ID" value="CBY35952.1"/>
    <property type="molecule type" value="Genomic_DNA"/>
</dbReference>
<organism evidence="2">
    <name type="scientific">Oikopleura dioica</name>
    <name type="common">Tunicate</name>
    <dbReference type="NCBI Taxonomy" id="34765"/>
    <lineage>
        <taxon>Eukaryota</taxon>
        <taxon>Metazoa</taxon>
        <taxon>Chordata</taxon>
        <taxon>Tunicata</taxon>
        <taxon>Appendicularia</taxon>
        <taxon>Copelata</taxon>
        <taxon>Oikopleuridae</taxon>
        <taxon>Oikopleura</taxon>
    </lineage>
</organism>
<evidence type="ECO:0000313" key="2">
    <source>
        <dbReference type="EMBL" id="CBY35952.1"/>
    </source>
</evidence>
<reference evidence="2" key="1">
    <citation type="journal article" date="2010" name="Science">
        <title>Plasticity of animal genome architecture unmasked by rapid evolution of a pelagic tunicate.</title>
        <authorList>
            <person name="Denoeud F."/>
            <person name="Henriet S."/>
            <person name="Mungpakdee S."/>
            <person name="Aury J.M."/>
            <person name="Da Silva C."/>
            <person name="Brinkmann H."/>
            <person name="Mikhaleva J."/>
            <person name="Olsen L.C."/>
            <person name="Jubin C."/>
            <person name="Canestro C."/>
            <person name="Bouquet J.M."/>
            <person name="Danks G."/>
            <person name="Poulain J."/>
            <person name="Campsteijn C."/>
            <person name="Adamski M."/>
            <person name="Cross I."/>
            <person name="Yadetie F."/>
            <person name="Muffato M."/>
            <person name="Louis A."/>
            <person name="Butcher S."/>
            <person name="Tsagkogeorga G."/>
            <person name="Konrad A."/>
            <person name="Singh S."/>
            <person name="Jensen M.F."/>
            <person name="Cong E.H."/>
            <person name="Eikeseth-Otteraa H."/>
            <person name="Noel B."/>
            <person name="Anthouard V."/>
            <person name="Porcel B.M."/>
            <person name="Kachouri-Lafond R."/>
            <person name="Nishino A."/>
            <person name="Ugolini M."/>
            <person name="Chourrout P."/>
            <person name="Nishida H."/>
            <person name="Aasland R."/>
            <person name="Huzurbazar S."/>
            <person name="Westhof E."/>
            <person name="Delsuc F."/>
            <person name="Lehrach H."/>
            <person name="Reinhardt R."/>
            <person name="Weissenbach J."/>
            <person name="Roy S.W."/>
            <person name="Artiguenave F."/>
            <person name="Postlethwait J.H."/>
            <person name="Manak J.R."/>
            <person name="Thompson E.M."/>
            <person name="Jaillon O."/>
            <person name="Du Pasquier L."/>
            <person name="Boudinot P."/>
            <person name="Liberles D.A."/>
            <person name="Volff J.N."/>
            <person name="Philippe H."/>
            <person name="Lenhard B."/>
            <person name="Roest Crollius H."/>
            <person name="Wincker P."/>
            <person name="Chourrout D."/>
        </authorList>
    </citation>
    <scope>NUCLEOTIDE SEQUENCE [LARGE SCALE GENOMIC DNA]</scope>
</reference>
<evidence type="ECO:0000256" key="1">
    <source>
        <dbReference type="SAM" id="MobiDB-lite"/>
    </source>
</evidence>
<dbReference type="Proteomes" id="UP000011014">
    <property type="component" value="Unassembled WGS sequence"/>
</dbReference>
<gene>
    <name evidence="2" type="ORF">GSOID_T00028427001</name>
</gene>
<sequence length="403" mass="45754">MKERNAFVIVIGGDEAVGKSLIKCMLHKNPGSYFMFAGQEMMKLKNALKKFRKLSFMSDISYLQLFPDEKNNVDSRYYVKMAAVASKFESYTGMPLTEIVLVFTNCSKTSPIQEIDVTTSIYLPILKAFYRLASRFAVDATLVSALFDFSEKSSSLVGNIEREILAGSMESSFRQNRRYLRQFALITLDGIELNSSKKQDKIKTGVAILNLIENHSIIGISKEHIGNWTQIISKEASKTEEDLSFAKRMYNLMVGKVSNFVQLESFLKKDNLEAENKAEKKIKRGILNYSLIDTNNNRWLNRARSFASKKKRFKFGSSERSSSNQTTKDSSPIFFISEDDNEDYSDSDELSCLPPNRRHSTDFSGSARISGCRQLKNKTSKEILQTKAPNVATKLFERQNTIS</sequence>
<accession>E4YKE1</accession>